<accession>A0ABD3NXX5</accession>
<keyword evidence="3" id="KW-1185">Reference proteome</keyword>
<gene>
    <name evidence="2" type="ORF">ACHAW5_003540</name>
</gene>
<name>A0ABD3NXX5_9STRA</name>
<organism evidence="2 3">
    <name type="scientific">Stephanodiscus triporus</name>
    <dbReference type="NCBI Taxonomy" id="2934178"/>
    <lineage>
        <taxon>Eukaryota</taxon>
        <taxon>Sar</taxon>
        <taxon>Stramenopiles</taxon>
        <taxon>Ochrophyta</taxon>
        <taxon>Bacillariophyta</taxon>
        <taxon>Coscinodiscophyceae</taxon>
        <taxon>Thalassiosirophycidae</taxon>
        <taxon>Stephanodiscales</taxon>
        <taxon>Stephanodiscaceae</taxon>
        <taxon>Stephanodiscus</taxon>
    </lineage>
</organism>
<dbReference type="Proteomes" id="UP001530315">
    <property type="component" value="Unassembled WGS sequence"/>
</dbReference>
<evidence type="ECO:0000256" key="1">
    <source>
        <dbReference type="SAM" id="MobiDB-lite"/>
    </source>
</evidence>
<feature type="compositionally biased region" description="Polar residues" evidence="1">
    <location>
        <begin position="1"/>
        <end position="16"/>
    </location>
</feature>
<protein>
    <submittedName>
        <fullName evidence="2">Uncharacterized protein</fullName>
    </submittedName>
</protein>
<evidence type="ECO:0000313" key="2">
    <source>
        <dbReference type="EMBL" id="KAL3780710.1"/>
    </source>
</evidence>
<dbReference type="AlphaFoldDB" id="A0ABD3NXX5"/>
<reference evidence="2 3" key="1">
    <citation type="submission" date="2024-10" db="EMBL/GenBank/DDBJ databases">
        <title>Updated reference genomes for cyclostephanoid diatoms.</title>
        <authorList>
            <person name="Roberts W.R."/>
            <person name="Alverson A.J."/>
        </authorList>
    </citation>
    <scope>NUCLEOTIDE SEQUENCE [LARGE SCALE GENOMIC DNA]</scope>
    <source>
        <strain evidence="2 3">AJA276-08</strain>
    </source>
</reference>
<comment type="caution">
    <text evidence="2">The sequence shown here is derived from an EMBL/GenBank/DDBJ whole genome shotgun (WGS) entry which is preliminary data.</text>
</comment>
<sequence>MGGMGSTRTCSLNVTPLPTGRRRGGRVRSAAQLPDEDALIVLAESEEEASDGSSRPSDDAGTILGRQPSPLSTLSLSAAASTMRGGVIRSYVNKARFTLQPTFVELASRGDELEKPNCDTPDALWGDDDEQFDLGLEKWGVNIEELKKPLGPHRVFKCWVEDWENVMDKGMS</sequence>
<evidence type="ECO:0000313" key="3">
    <source>
        <dbReference type="Proteomes" id="UP001530315"/>
    </source>
</evidence>
<dbReference type="EMBL" id="JALLAZ020001100">
    <property type="protein sequence ID" value="KAL3780710.1"/>
    <property type="molecule type" value="Genomic_DNA"/>
</dbReference>
<proteinExistence type="predicted"/>
<feature type="region of interest" description="Disordered" evidence="1">
    <location>
        <begin position="1"/>
        <end position="70"/>
    </location>
</feature>
<feature type="compositionally biased region" description="Acidic residues" evidence="1">
    <location>
        <begin position="34"/>
        <end position="50"/>
    </location>
</feature>